<sequence length="350" mass="37245">MADDDDFWAEMTPALMAGQSFVLATVVATSSSAPRPPGAHMAVLGDGLVIGSLSGGCVEADVVACAEEVAATGESLLRDYGYSEDTAFGVGLTCGGSIRVLLEQIRENELGFYRDLAAYVGAGIPVATITALGGPQRGQRELLSPHPGQVFGETLQQQARDMLGRQHSALSGAHFIRSYSGPEHLVIFGSNAFAAALCRLAKITGYRVTICDARATFTTPERFPDADDIVVQQPHKYLAELEVNQRTILCALTHDPKFDDPLLSAALQTPAQFIGAMGSRHTSQQRFTRLRHLGVSEADLARLHAPLGLDLGAHTPTETAVSMLAEIISARRGGSNRPLNQTKGRIHDSG</sequence>
<feature type="domain" description="XdhC- CoxI" evidence="1">
    <location>
        <begin position="15"/>
        <end position="81"/>
    </location>
</feature>
<reference evidence="3 4" key="1">
    <citation type="submission" date="2019-11" db="EMBL/GenBank/DDBJ databases">
        <title>Complete genome sequence of Corynebacterium kalinowskii 1959, a novel Corynebacterium species isolated from soil of a small paddock in Vilsendorf, Germany.</title>
        <authorList>
            <person name="Schaffert L."/>
            <person name="Ruwe M."/>
            <person name="Milse J."/>
            <person name="Hanuschka K."/>
            <person name="Ortseifen V."/>
            <person name="Droste J."/>
            <person name="Brandt D."/>
            <person name="Schlueter L."/>
            <person name="Kutter Y."/>
            <person name="Vinke S."/>
            <person name="Viehoefer P."/>
            <person name="Jacob L."/>
            <person name="Luebke N.-C."/>
            <person name="Schulte-Berndt E."/>
            <person name="Hain C."/>
            <person name="Linder M."/>
            <person name="Schmidt P."/>
            <person name="Wollenschlaeger L."/>
            <person name="Luttermann T."/>
            <person name="Thieme E."/>
            <person name="Hassa J."/>
            <person name="Haak M."/>
            <person name="Wittchen M."/>
            <person name="Mentz A."/>
            <person name="Persicke M."/>
            <person name="Busche T."/>
            <person name="Ruckert C."/>
        </authorList>
    </citation>
    <scope>NUCLEOTIDE SEQUENCE [LARGE SCALE GENOMIC DNA]</scope>
    <source>
        <strain evidence="3 4">2039</strain>
    </source>
</reference>
<keyword evidence="3" id="KW-0560">Oxidoreductase</keyword>
<dbReference type="Gene3D" id="3.40.50.720">
    <property type="entry name" value="NAD(P)-binding Rossmann-like Domain"/>
    <property type="match status" value="1"/>
</dbReference>
<dbReference type="PANTHER" id="PTHR30388:SF4">
    <property type="entry name" value="MOLYBDENUM COFACTOR INSERTION CHAPERONE PAOD"/>
    <property type="match status" value="1"/>
</dbReference>
<evidence type="ECO:0000259" key="1">
    <source>
        <dbReference type="Pfam" id="PF02625"/>
    </source>
</evidence>
<dbReference type="GO" id="GO:0004854">
    <property type="term" value="F:xanthine dehydrogenase activity"/>
    <property type="evidence" value="ECO:0007669"/>
    <property type="project" value="UniProtKB-EC"/>
</dbReference>
<dbReference type="AlphaFoldDB" id="A0A6B8W4B2"/>
<evidence type="ECO:0000313" key="4">
    <source>
        <dbReference type="Proteomes" id="UP000424462"/>
    </source>
</evidence>
<dbReference type="RefSeq" id="WP_231598904.1">
    <property type="nucleotide sequence ID" value="NZ_CP046455.1"/>
</dbReference>
<accession>A0A6B8W4B2</accession>
<dbReference type="InterPro" id="IPR052698">
    <property type="entry name" value="MoCofactor_Util/Proc"/>
</dbReference>
<evidence type="ECO:0000259" key="2">
    <source>
        <dbReference type="Pfam" id="PF13478"/>
    </source>
</evidence>
<dbReference type="KEGG" id="cok:COCCU_07135"/>
<dbReference type="InterPro" id="IPR003777">
    <property type="entry name" value="XdhC_CoxI"/>
</dbReference>
<name>A0A6B8W4B2_9CORY</name>
<keyword evidence="4" id="KW-1185">Reference proteome</keyword>
<proteinExistence type="predicted"/>
<dbReference type="InterPro" id="IPR027051">
    <property type="entry name" value="XdhC_Rossmann_dom"/>
</dbReference>
<dbReference type="Pfam" id="PF02625">
    <property type="entry name" value="XdhC_CoxI"/>
    <property type="match status" value="1"/>
</dbReference>
<protein>
    <submittedName>
        <fullName evidence="3">Putative xanthine dehydrogenase subunit A</fullName>
        <ecNumber evidence="3">1.17.1.4</ecNumber>
    </submittedName>
</protein>
<gene>
    <name evidence="3" type="primary">pucA</name>
    <name evidence="3" type="ORF">COCCU_07135</name>
</gene>
<dbReference type="PANTHER" id="PTHR30388">
    <property type="entry name" value="ALDEHYDE OXIDOREDUCTASE MOLYBDENUM COFACTOR ASSEMBLY PROTEIN"/>
    <property type="match status" value="1"/>
</dbReference>
<feature type="domain" description="XdhC Rossmann" evidence="2">
    <location>
        <begin position="185"/>
        <end position="327"/>
    </location>
</feature>
<dbReference type="EMBL" id="CP046455">
    <property type="protein sequence ID" value="QGU07361.1"/>
    <property type="molecule type" value="Genomic_DNA"/>
</dbReference>
<dbReference type="Pfam" id="PF13478">
    <property type="entry name" value="XdhC_C"/>
    <property type="match status" value="1"/>
</dbReference>
<dbReference type="Proteomes" id="UP000424462">
    <property type="component" value="Chromosome"/>
</dbReference>
<dbReference type="EC" id="1.17.1.4" evidence="3"/>
<organism evidence="3 4">
    <name type="scientific">Corynebacterium occultum</name>
    <dbReference type="NCBI Taxonomy" id="2675219"/>
    <lineage>
        <taxon>Bacteria</taxon>
        <taxon>Bacillati</taxon>
        <taxon>Actinomycetota</taxon>
        <taxon>Actinomycetes</taxon>
        <taxon>Mycobacteriales</taxon>
        <taxon>Corynebacteriaceae</taxon>
        <taxon>Corynebacterium</taxon>
    </lineage>
</organism>
<evidence type="ECO:0000313" key="3">
    <source>
        <dbReference type="EMBL" id="QGU07361.1"/>
    </source>
</evidence>